<dbReference type="Pfam" id="PF01336">
    <property type="entry name" value="tRNA_anti-codon"/>
    <property type="match status" value="1"/>
</dbReference>
<evidence type="ECO:0000256" key="7">
    <source>
        <dbReference type="ARBA" id="ARBA00022705"/>
    </source>
</evidence>
<dbReference type="SMART" id="SM00481">
    <property type="entry name" value="POLIIIAc"/>
    <property type="match status" value="1"/>
</dbReference>
<evidence type="ECO:0000256" key="1">
    <source>
        <dbReference type="ARBA" id="ARBA00004496"/>
    </source>
</evidence>
<dbReference type="Proteomes" id="UP000439550">
    <property type="component" value="Unassembled WGS sequence"/>
</dbReference>
<evidence type="ECO:0000256" key="4">
    <source>
        <dbReference type="ARBA" id="ARBA00019114"/>
    </source>
</evidence>
<dbReference type="Gene3D" id="1.10.150.870">
    <property type="match status" value="1"/>
</dbReference>
<sequence>MFVPLNTKTEYSFLDSMVRVSDYIKTAAQMGYQTIGMCDNGNLHAAYRFIQMAKEKQLRAVIAIELAFELFDFPMSMAFIAKNTTGYKNLLRISTLYNEGHTQFSAIKAYLSGLAIVIPEAYGDLSALTELKNQAELYVGITHQTSPKTTFTLPIIPFDSVRYLASFDQATLEVLHAIRNNTTFEEGKTQSNKELLLRPEVYEKFYQKNFPQALKNLSVLTENISYALTEKLDLPQFDKTQDAQILLEKMAEKGLSVRKKTSPTYRDRLRHELNVIHTMGFDNYFLIVGDLLAYAKRQGIYCGMGRGSAAGSLVAYALQITHVDPVANALIFERFLNPERVAMPDIDIDMPDDRRSELLDYMKRKYGSDHVAQIVTFSTFGKRQALRDCAKAFKMTEIEITGLTKMLTPKNEFLEDEYLHNPKFKSELLKNATLHQVYERARRIEGMPRQTSTHASGVVLSDDSLINHVPLKPSEDLFLTQYEAHDVEALGLLKIDFLGLRNLTLLAQMRKAVLDKQKIDIDPLNIDLEDSETLALFRAGDTQGIFQFENPQMRRFLKNLAPTTFDDLVDATSIFRPGPSQFIPQFVARRNTKEPFQSIDPSLTEILAPTYGIMIYQEQIMQVAQKFAGFSLGKADLLRRAISKKKENEFEQLQSEFLAGAMKNGHDETQAQKIYALIERFANYGFNRSHAYAYAALAVQIAYFKAHFPAEFYEVQLKDRKREQMITDALAHGLTLEPLSINQSPYHDRIQNNKISLGLSHLQNLQRDFAYWIVENRPFKNLEAFIRACPEKFQKEETLKTLISVGLFDQMDANRGKLLFNVSNLMDYVQNIQFDLFKDSPLKFSYQAAKDLSQAQKYEIEKATLGVGITPHPIVSLAQIYQGNFTPLTQLQKNSRATLLVEVLYIRVHRAKNGQNMAFLTCSDSQNKMDITLFSETYRHYETKLEKGNFYFITGKVTERNEQLQLVADRIALAQESDIKLWLNLKDASKNTKLHQILKEFPGQHQVILHFSDRKTTQQTTTYVDQNEMLIKRLEGYVQNAVFK</sequence>
<dbReference type="InterPro" id="IPR041931">
    <property type="entry name" value="DNA_pol3_alpha_thumb_dom"/>
</dbReference>
<dbReference type="NCBIfam" id="TIGR00594">
    <property type="entry name" value="polc"/>
    <property type="match status" value="1"/>
</dbReference>
<gene>
    <name evidence="13" type="ORF">GHI93_09465</name>
</gene>
<dbReference type="Gene3D" id="1.10.10.1600">
    <property type="entry name" value="Bacterial DNA polymerase III alpha subunit, thumb domain"/>
    <property type="match status" value="1"/>
</dbReference>
<accession>A0A7X1Z985</accession>
<dbReference type="Pfam" id="PF02811">
    <property type="entry name" value="PHP"/>
    <property type="match status" value="1"/>
</dbReference>
<comment type="subunit">
    <text evidence="10">DNA polymerase III contains a core (composed of alpha, epsilon and theta chains) that associates with a tau subunit. This core dimerizes to form the POLIII' complex. PolIII' associates with the gamma complex (composed of gamma, delta, delta', psi and chi chains) and with the beta chain to form the complete DNA polymerase III complex.</text>
</comment>
<dbReference type="Gene3D" id="2.40.50.140">
    <property type="entry name" value="Nucleic acid-binding proteins"/>
    <property type="match status" value="1"/>
</dbReference>
<comment type="catalytic activity">
    <reaction evidence="11">
        <text>DNA(n) + a 2'-deoxyribonucleoside 5'-triphosphate = DNA(n+1) + diphosphate</text>
        <dbReference type="Rhea" id="RHEA:22508"/>
        <dbReference type="Rhea" id="RHEA-COMP:17339"/>
        <dbReference type="Rhea" id="RHEA-COMP:17340"/>
        <dbReference type="ChEBI" id="CHEBI:33019"/>
        <dbReference type="ChEBI" id="CHEBI:61560"/>
        <dbReference type="ChEBI" id="CHEBI:173112"/>
        <dbReference type="EC" id="2.7.7.7"/>
    </reaction>
</comment>
<dbReference type="CDD" id="cd04485">
    <property type="entry name" value="DnaE_OBF"/>
    <property type="match status" value="1"/>
</dbReference>
<organism evidence="13 14">
    <name type="scientific">Lactococcus hircilactis</name>
    <dbReference type="NCBI Taxonomy" id="1494462"/>
    <lineage>
        <taxon>Bacteria</taxon>
        <taxon>Bacillati</taxon>
        <taxon>Bacillota</taxon>
        <taxon>Bacilli</taxon>
        <taxon>Lactobacillales</taxon>
        <taxon>Streptococcaceae</taxon>
        <taxon>Lactococcus</taxon>
    </lineage>
</organism>
<evidence type="ECO:0000256" key="10">
    <source>
        <dbReference type="ARBA" id="ARBA00026073"/>
    </source>
</evidence>
<dbReference type="SUPFAM" id="SSF89550">
    <property type="entry name" value="PHP domain-like"/>
    <property type="match status" value="1"/>
</dbReference>
<dbReference type="RefSeq" id="WP_153496810.1">
    <property type="nucleotide sequence ID" value="NZ_CAXYUY010000003.1"/>
</dbReference>
<evidence type="ECO:0000256" key="5">
    <source>
        <dbReference type="ARBA" id="ARBA00022679"/>
    </source>
</evidence>
<evidence type="ECO:0000256" key="11">
    <source>
        <dbReference type="ARBA" id="ARBA00049244"/>
    </source>
</evidence>
<dbReference type="AlphaFoldDB" id="A0A7X1Z985"/>
<keyword evidence="8" id="KW-0239">DNA-directed DNA polymerase</keyword>
<dbReference type="InterPro" id="IPR004365">
    <property type="entry name" value="NA-bd_OB_tRNA"/>
</dbReference>
<feature type="domain" description="Polymerase/histidinol phosphatase N-terminal" evidence="12">
    <location>
        <begin position="3"/>
        <end position="70"/>
    </location>
</feature>
<evidence type="ECO:0000256" key="3">
    <source>
        <dbReference type="ARBA" id="ARBA00012417"/>
    </source>
</evidence>
<comment type="function">
    <text evidence="9">DNA polymerase III is a complex, multichain enzyme responsible for most of the replicative synthesis in bacteria. This DNA polymerase also exhibits 3' to 5' exonuclease activity. The alpha chain is the DNA polymerase.</text>
</comment>
<dbReference type="Pfam" id="PF17657">
    <property type="entry name" value="DNA_pol3_finger"/>
    <property type="match status" value="1"/>
</dbReference>
<dbReference type="InterPro" id="IPR004805">
    <property type="entry name" value="DnaE2/DnaE/PolC"/>
</dbReference>
<dbReference type="PANTHER" id="PTHR32294:SF0">
    <property type="entry name" value="DNA POLYMERASE III SUBUNIT ALPHA"/>
    <property type="match status" value="1"/>
</dbReference>
<dbReference type="GO" id="GO:0003887">
    <property type="term" value="F:DNA-directed DNA polymerase activity"/>
    <property type="evidence" value="ECO:0007669"/>
    <property type="project" value="UniProtKB-KW"/>
</dbReference>
<dbReference type="InterPro" id="IPR003141">
    <property type="entry name" value="Pol/His_phosphatase_N"/>
</dbReference>
<dbReference type="GO" id="GO:0008408">
    <property type="term" value="F:3'-5' exonuclease activity"/>
    <property type="evidence" value="ECO:0007669"/>
    <property type="project" value="InterPro"/>
</dbReference>
<comment type="caution">
    <text evidence="13">The sequence shown here is derived from an EMBL/GenBank/DDBJ whole genome shotgun (WGS) entry which is preliminary data.</text>
</comment>
<evidence type="ECO:0000256" key="9">
    <source>
        <dbReference type="ARBA" id="ARBA00025611"/>
    </source>
</evidence>
<dbReference type="InterPro" id="IPR029460">
    <property type="entry name" value="DNAPol_HHH"/>
</dbReference>
<reference evidence="13 14" key="1">
    <citation type="submission" date="2019-10" db="EMBL/GenBank/DDBJ databases">
        <authorList>
            <person name="Dong K."/>
        </authorList>
    </citation>
    <scope>NUCLEOTIDE SEQUENCE [LARGE SCALE GENOMIC DNA]</scope>
    <source>
        <strain evidence="13 14">DSM 28960</strain>
    </source>
</reference>
<name>A0A7X1Z985_9LACT</name>
<dbReference type="InterPro" id="IPR004013">
    <property type="entry name" value="PHP_dom"/>
</dbReference>
<proteinExistence type="inferred from homology"/>
<dbReference type="OrthoDB" id="9803237at2"/>
<dbReference type="GO" id="GO:0006260">
    <property type="term" value="P:DNA replication"/>
    <property type="evidence" value="ECO:0007669"/>
    <property type="project" value="UniProtKB-KW"/>
</dbReference>
<dbReference type="InterPro" id="IPR016195">
    <property type="entry name" value="Pol/histidinol_Pase-like"/>
</dbReference>
<keyword evidence="6 13" id="KW-0548">Nucleotidyltransferase</keyword>
<dbReference type="PANTHER" id="PTHR32294">
    <property type="entry name" value="DNA POLYMERASE III SUBUNIT ALPHA"/>
    <property type="match status" value="1"/>
</dbReference>
<evidence type="ECO:0000256" key="8">
    <source>
        <dbReference type="ARBA" id="ARBA00022932"/>
    </source>
</evidence>
<dbReference type="Pfam" id="PF14579">
    <property type="entry name" value="HHH_6"/>
    <property type="match status" value="1"/>
</dbReference>
<dbReference type="NCBIfam" id="NF005582">
    <property type="entry name" value="PRK07279.1"/>
    <property type="match status" value="1"/>
</dbReference>
<evidence type="ECO:0000259" key="12">
    <source>
        <dbReference type="SMART" id="SM00481"/>
    </source>
</evidence>
<dbReference type="GO" id="GO:0005737">
    <property type="term" value="C:cytoplasm"/>
    <property type="evidence" value="ECO:0007669"/>
    <property type="project" value="UniProtKB-SubCell"/>
</dbReference>
<dbReference type="InterPro" id="IPR012340">
    <property type="entry name" value="NA-bd_OB-fold"/>
</dbReference>
<evidence type="ECO:0000256" key="2">
    <source>
        <dbReference type="ARBA" id="ARBA00009496"/>
    </source>
</evidence>
<dbReference type="GO" id="GO:0003676">
    <property type="term" value="F:nucleic acid binding"/>
    <property type="evidence" value="ECO:0007669"/>
    <property type="project" value="InterPro"/>
</dbReference>
<evidence type="ECO:0000313" key="14">
    <source>
        <dbReference type="Proteomes" id="UP000439550"/>
    </source>
</evidence>
<protein>
    <recommendedName>
        <fullName evidence="4">DNA polymerase III subunit alpha</fullName>
        <ecNumber evidence="3">2.7.7.7</ecNumber>
    </recommendedName>
</protein>
<dbReference type="InterPro" id="IPR040982">
    <property type="entry name" value="DNA_pol3_finger"/>
</dbReference>
<dbReference type="Pfam" id="PF07733">
    <property type="entry name" value="DNA_pol3_alpha"/>
    <property type="match status" value="1"/>
</dbReference>
<dbReference type="EC" id="2.7.7.7" evidence="3"/>
<dbReference type="CDD" id="cd07431">
    <property type="entry name" value="PHP_PolIIIA"/>
    <property type="match status" value="1"/>
</dbReference>
<comment type="subcellular location">
    <subcellularLocation>
        <location evidence="1">Cytoplasm</location>
    </subcellularLocation>
</comment>
<dbReference type="Gene3D" id="3.20.20.140">
    <property type="entry name" value="Metal-dependent hydrolases"/>
    <property type="match status" value="1"/>
</dbReference>
<comment type="similarity">
    <text evidence="2">Belongs to the DNA polymerase type-C family. DnaE subfamily.</text>
</comment>
<keyword evidence="7" id="KW-0235">DNA replication</keyword>
<dbReference type="InterPro" id="IPR011708">
    <property type="entry name" value="DNA_pol3_alpha_NTPase_dom"/>
</dbReference>
<evidence type="ECO:0000256" key="6">
    <source>
        <dbReference type="ARBA" id="ARBA00022695"/>
    </source>
</evidence>
<keyword evidence="5 13" id="KW-0808">Transferase</keyword>
<dbReference type="EMBL" id="WITJ01000012">
    <property type="protein sequence ID" value="MQW40153.1"/>
    <property type="molecule type" value="Genomic_DNA"/>
</dbReference>
<keyword evidence="14" id="KW-1185">Reference proteome</keyword>
<evidence type="ECO:0000313" key="13">
    <source>
        <dbReference type="EMBL" id="MQW40153.1"/>
    </source>
</evidence>